<evidence type="ECO:0000313" key="7">
    <source>
        <dbReference type="Proteomes" id="UP000054498"/>
    </source>
</evidence>
<feature type="compositionally biased region" description="Polar residues" evidence="4">
    <location>
        <begin position="241"/>
        <end position="250"/>
    </location>
</feature>
<feature type="region of interest" description="Disordered" evidence="4">
    <location>
        <begin position="322"/>
        <end position="344"/>
    </location>
</feature>
<comment type="function">
    <text evidence="3">Lipolytic acyl hydrolase (LAH).</text>
</comment>
<feature type="region of interest" description="Disordered" evidence="4">
    <location>
        <begin position="79"/>
        <end position="98"/>
    </location>
</feature>
<gene>
    <name evidence="6" type="ORF">MNEG_11525</name>
</gene>
<feature type="region of interest" description="Disordered" evidence="4">
    <location>
        <begin position="237"/>
        <end position="256"/>
    </location>
</feature>
<dbReference type="PROSITE" id="PS51635">
    <property type="entry name" value="PNPLA"/>
    <property type="match status" value="1"/>
</dbReference>
<keyword evidence="1 3" id="KW-0443">Lipid metabolism</keyword>
<comment type="caution">
    <text evidence="2">Lacks conserved residue(s) required for the propagation of feature annotation.</text>
</comment>
<keyword evidence="3" id="KW-0378">Hydrolase</keyword>
<evidence type="ECO:0000313" key="6">
    <source>
        <dbReference type="EMBL" id="KIY96437.1"/>
    </source>
</evidence>
<keyword evidence="7" id="KW-1185">Reference proteome</keyword>
<dbReference type="Proteomes" id="UP000054498">
    <property type="component" value="Unassembled WGS sequence"/>
</dbReference>
<comment type="domain">
    <text evidence="3">The nitrogen atoms of the two glycine residues in the GGXR motif define the oxyanion hole, and stabilize the oxyanion that forms during the nucleophilic attack by the catalytic serine during substrate cleavage.</text>
</comment>
<evidence type="ECO:0000259" key="5">
    <source>
        <dbReference type="PROSITE" id="PS51635"/>
    </source>
</evidence>
<protein>
    <recommendedName>
        <fullName evidence="3">Patatin</fullName>
        <ecNumber evidence="3">3.1.1.-</ecNumber>
    </recommendedName>
</protein>
<accession>A0A0D2J9J6</accession>
<dbReference type="EC" id="3.1.1.-" evidence="3"/>
<dbReference type="Pfam" id="PF01734">
    <property type="entry name" value="Patatin"/>
    <property type="match status" value="1"/>
</dbReference>
<evidence type="ECO:0000256" key="2">
    <source>
        <dbReference type="PROSITE-ProRule" id="PRU01161"/>
    </source>
</evidence>
<dbReference type="InterPro" id="IPR002641">
    <property type="entry name" value="PNPLA_dom"/>
</dbReference>
<comment type="similarity">
    <text evidence="3">Belongs to the patatin family.</text>
</comment>
<evidence type="ECO:0000256" key="1">
    <source>
        <dbReference type="ARBA" id="ARBA00023098"/>
    </source>
</evidence>
<dbReference type="Gene3D" id="3.40.1090.10">
    <property type="entry name" value="Cytosolic phospholipase A2 catalytic domain"/>
    <property type="match status" value="1"/>
</dbReference>
<dbReference type="RefSeq" id="XP_013895457.1">
    <property type="nucleotide sequence ID" value="XM_014040003.1"/>
</dbReference>
<feature type="short sequence motif" description="DGA/G" evidence="2">
    <location>
        <begin position="104"/>
        <end position="106"/>
    </location>
</feature>
<dbReference type="AlphaFoldDB" id="A0A0D2J9J6"/>
<feature type="domain" description="PNPLA" evidence="5">
    <location>
        <begin position="1"/>
        <end position="117"/>
    </location>
</feature>
<dbReference type="SUPFAM" id="SSF52151">
    <property type="entry name" value="FabD/lysophospholipase-like"/>
    <property type="match status" value="1"/>
</dbReference>
<dbReference type="InterPro" id="IPR016035">
    <property type="entry name" value="Acyl_Trfase/lysoPLipase"/>
</dbReference>
<organism evidence="6 7">
    <name type="scientific">Monoraphidium neglectum</name>
    <dbReference type="NCBI Taxonomy" id="145388"/>
    <lineage>
        <taxon>Eukaryota</taxon>
        <taxon>Viridiplantae</taxon>
        <taxon>Chlorophyta</taxon>
        <taxon>core chlorophytes</taxon>
        <taxon>Chlorophyceae</taxon>
        <taxon>CS clade</taxon>
        <taxon>Sphaeropleales</taxon>
        <taxon>Selenastraceae</taxon>
        <taxon>Monoraphidium</taxon>
    </lineage>
</organism>
<reference evidence="6 7" key="1">
    <citation type="journal article" date="2013" name="BMC Genomics">
        <title>Reconstruction of the lipid metabolism for the microalga Monoraphidium neglectum from its genome sequence reveals characteristics suitable for biofuel production.</title>
        <authorList>
            <person name="Bogen C."/>
            <person name="Al-Dilaimi A."/>
            <person name="Albersmeier A."/>
            <person name="Wichmann J."/>
            <person name="Grundmann M."/>
            <person name="Rupp O."/>
            <person name="Lauersen K.J."/>
            <person name="Blifernez-Klassen O."/>
            <person name="Kalinowski J."/>
            <person name="Goesmann A."/>
            <person name="Mussgnug J.H."/>
            <person name="Kruse O."/>
        </authorList>
    </citation>
    <scope>NUCLEOTIDE SEQUENCE [LARGE SCALE GENOMIC DNA]</scope>
    <source>
        <strain evidence="6 7">SAG 48.87</strain>
    </source>
</reference>
<dbReference type="KEGG" id="mng:MNEG_11525"/>
<proteinExistence type="inferred from homology"/>
<dbReference type="GeneID" id="25728796"/>
<dbReference type="GO" id="GO:0016787">
    <property type="term" value="F:hydrolase activity"/>
    <property type="evidence" value="ECO:0007669"/>
    <property type="project" value="UniProtKB-KW"/>
</dbReference>
<dbReference type="EMBL" id="KK103003">
    <property type="protein sequence ID" value="KIY96437.1"/>
    <property type="molecule type" value="Genomic_DNA"/>
</dbReference>
<evidence type="ECO:0000256" key="4">
    <source>
        <dbReference type="SAM" id="MobiDB-lite"/>
    </source>
</evidence>
<dbReference type="OrthoDB" id="545248at2759"/>
<keyword evidence="3" id="KW-0442">Lipid degradation</keyword>
<sequence>MGDTALVRIQSPMTRKEVEAMTVADLSLGELDLVNVETARAGVDAQGNKLWVPSMQLTLHDFYVWQVARATSAAPGFLPPAEVSPSDGLTKEDGSWPRPRTFVDGGLANNDPTWMGVGLMLMLWGARRQAQHEAVRKGELPGAAPKPLTFVDTAVFSVGTGQSQTWGALHDGPFSGGPITGLLRALALLGDLVSLTMAVNGEDKQSILRLIYYGLLRLPEGQYMRIQLPFGDTTAAEPTAGLSSQRSTPAVPTPTPGLTREELAALDKMDDPDPDVLKVYEQLGQKLVARYEKRIDWWVRCFLLGLDNPFNAVSHNRNVGPHAASFAGTRTPRSAGKQAPMHRG</sequence>
<name>A0A0D2J9J6_9CHLO</name>
<dbReference type="GO" id="GO:0016042">
    <property type="term" value="P:lipid catabolic process"/>
    <property type="evidence" value="ECO:0007669"/>
    <property type="project" value="UniProtKB-KW"/>
</dbReference>
<evidence type="ECO:0000256" key="3">
    <source>
        <dbReference type="RuleBase" id="RU361262"/>
    </source>
</evidence>